<protein>
    <recommendedName>
        <fullName evidence="1">PiggyBac transposable element-derived protein domain-containing protein</fullName>
    </recommendedName>
</protein>
<evidence type="ECO:0000259" key="1">
    <source>
        <dbReference type="Pfam" id="PF13843"/>
    </source>
</evidence>
<dbReference type="Proteomes" id="UP001160148">
    <property type="component" value="Unassembled WGS sequence"/>
</dbReference>
<dbReference type="InterPro" id="IPR029526">
    <property type="entry name" value="PGBD"/>
</dbReference>
<gene>
    <name evidence="2" type="ORF">MEUPH1_LOCUS26197</name>
</gene>
<dbReference type="PANTHER" id="PTHR46599">
    <property type="entry name" value="PIGGYBAC TRANSPOSABLE ELEMENT-DERIVED PROTEIN 4"/>
    <property type="match status" value="1"/>
</dbReference>
<reference evidence="2 3" key="1">
    <citation type="submission" date="2023-01" db="EMBL/GenBank/DDBJ databases">
        <authorList>
            <person name="Whitehead M."/>
        </authorList>
    </citation>
    <scope>NUCLEOTIDE SEQUENCE [LARGE SCALE GENOMIC DNA]</scope>
</reference>
<proteinExistence type="predicted"/>
<dbReference type="EMBL" id="CARXXK010001029">
    <property type="protein sequence ID" value="CAI6372304.1"/>
    <property type="molecule type" value="Genomic_DNA"/>
</dbReference>
<keyword evidence="3" id="KW-1185">Reference proteome</keyword>
<sequence length="156" mass="17882">MIYSGQGNDTSDDFTHTEYVVVKLMEGLTVCGRSLYMDNYYNSVKLAPILLTKGTYCTGTLRANRKGNPKEITLKKLKVRESVGKYTKEGVCVMKWRDRREVLAISSEHTNDLVEVTNRRGDQKLKPKTISMYNKYMSGIDSKTKCYYTTHAKEKL</sequence>
<dbReference type="Pfam" id="PF13843">
    <property type="entry name" value="DDE_Tnp_1_7"/>
    <property type="match status" value="1"/>
</dbReference>
<feature type="domain" description="PiggyBac transposable element-derived protein" evidence="1">
    <location>
        <begin position="6"/>
        <end position="144"/>
    </location>
</feature>
<name>A0AAV0XUM0_9HEMI</name>
<dbReference type="AlphaFoldDB" id="A0AAV0XUM0"/>
<evidence type="ECO:0000313" key="3">
    <source>
        <dbReference type="Proteomes" id="UP001160148"/>
    </source>
</evidence>
<evidence type="ECO:0000313" key="2">
    <source>
        <dbReference type="EMBL" id="CAI6372304.1"/>
    </source>
</evidence>
<organism evidence="2 3">
    <name type="scientific">Macrosiphum euphorbiae</name>
    <name type="common">potato aphid</name>
    <dbReference type="NCBI Taxonomy" id="13131"/>
    <lineage>
        <taxon>Eukaryota</taxon>
        <taxon>Metazoa</taxon>
        <taxon>Ecdysozoa</taxon>
        <taxon>Arthropoda</taxon>
        <taxon>Hexapoda</taxon>
        <taxon>Insecta</taxon>
        <taxon>Pterygota</taxon>
        <taxon>Neoptera</taxon>
        <taxon>Paraneoptera</taxon>
        <taxon>Hemiptera</taxon>
        <taxon>Sternorrhyncha</taxon>
        <taxon>Aphidomorpha</taxon>
        <taxon>Aphidoidea</taxon>
        <taxon>Aphididae</taxon>
        <taxon>Macrosiphini</taxon>
        <taxon>Macrosiphum</taxon>
    </lineage>
</organism>
<dbReference type="PANTHER" id="PTHR46599:SF3">
    <property type="entry name" value="PIGGYBAC TRANSPOSABLE ELEMENT-DERIVED PROTEIN 4"/>
    <property type="match status" value="1"/>
</dbReference>
<comment type="caution">
    <text evidence="2">The sequence shown here is derived from an EMBL/GenBank/DDBJ whole genome shotgun (WGS) entry which is preliminary data.</text>
</comment>
<accession>A0AAV0XUM0</accession>